<dbReference type="InterPro" id="IPR033440">
    <property type="entry name" value="MukF_M"/>
</dbReference>
<dbReference type="RefSeq" id="WP_080770375.1">
    <property type="nucleotide sequence ID" value="NZ_CP142381.1"/>
</dbReference>
<comment type="caution">
    <text evidence="10">The sequence shown here is derived from an EMBL/GenBank/DDBJ whole genome shotgun (WGS) entry which is preliminary data.</text>
</comment>
<organism evidence="10 11">
    <name type="scientific">Chromobacterium subtsugae</name>
    <dbReference type="NCBI Taxonomy" id="251747"/>
    <lineage>
        <taxon>Bacteria</taxon>
        <taxon>Pseudomonadati</taxon>
        <taxon>Pseudomonadota</taxon>
        <taxon>Betaproteobacteria</taxon>
        <taxon>Neisseriales</taxon>
        <taxon>Chromobacteriaceae</taxon>
        <taxon>Chromobacterium</taxon>
    </lineage>
</organism>
<keyword evidence="5" id="KW-0226">DNA condensation</keyword>
<evidence type="ECO:0000256" key="7">
    <source>
        <dbReference type="SAM" id="MobiDB-lite"/>
    </source>
</evidence>
<dbReference type="InterPro" id="IPR036390">
    <property type="entry name" value="WH_DNA-bd_sf"/>
</dbReference>
<keyword evidence="6" id="KW-0131">Cell cycle</keyword>
<gene>
    <name evidence="10" type="ORF">KIF53_15960</name>
</gene>
<dbReference type="Gene3D" id="1.20.58.590">
    <property type="entry name" value="Chromosome partition protein MukF, middle domain"/>
    <property type="match status" value="1"/>
</dbReference>
<evidence type="ECO:0000313" key="11">
    <source>
        <dbReference type="Proteomes" id="UP000711178"/>
    </source>
</evidence>
<keyword evidence="2" id="KW-0132">Cell division</keyword>
<dbReference type="Pfam" id="PF03882">
    <property type="entry name" value="WHD_KicB"/>
    <property type="match status" value="1"/>
</dbReference>
<evidence type="ECO:0000256" key="6">
    <source>
        <dbReference type="ARBA" id="ARBA00023306"/>
    </source>
</evidence>
<dbReference type="InterPro" id="IPR036388">
    <property type="entry name" value="WH-like_DNA-bd_sf"/>
</dbReference>
<feature type="domain" description="Chromosome partition protein MukF middle" evidence="9">
    <location>
        <begin position="145"/>
        <end position="298"/>
    </location>
</feature>
<dbReference type="InterPro" id="IPR033439">
    <property type="entry name" value="MukF_WHTH"/>
</dbReference>
<keyword evidence="11" id="KW-1185">Reference proteome</keyword>
<evidence type="ECO:0000256" key="5">
    <source>
        <dbReference type="ARBA" id="ARBA00023067"/>
    </source>
</evidence>
<dbReference type="Proteomes" id="UP000711178">
    <property type="component" value="Unassembled WGS sequence"/>
</dbReference>
<feature type="domain" description="Chromosome partition protein MukF winged-helix" evidence="8">
    <location>
        <begin position="27"/>
        <end position="133"/>
    </location>
</feature>
<dbReference type="SUPFAM" id="SSF140570">
    <property type="entry name" value="MukF C-terminal domain-like"/>
    <property type="match status" value="1"/>
</dbReference>
<evidence type="ECO:0000256" key="1">
    <source>
        <dbReference type="ARBA" id="ARBA00022490"/>
    </source>
</evidence>
<evidence type="ECO:0000256" key="2">
    <source>
        <dbReference type="ARBA" id="ARBA00022618"/>
    </source>
</evidence>
<evidence type="ECO:0000259" key="8">
    <source>
        <dbReference type="Pfam" id="PF03882"/>
    </source>
</evidence>
<evidence type="ECO:0000313" key="10">
    <source>
        <dbReference type="EMBL" id="MBW8289129.1"/>
    </source>
</evidence>
<evidence type="ECO:0008006" key="12">
    <source>
        <dbReference type="Google" id="ProtNLM"/>
    </source>
</evidence>
<dbReference type="Pfam" id="PF17192">
    <property type="entry name" value="MukF_M"/>
    <property type="match status" value="1"/>
</dbReference>
<dbReference type="Gene3D" id="1.10.10.10">
    <property type="entry name" value="Winged helix-like DNA-binding domain superfamily/Winged helix DNA-binding domain"/>
    <property type="match status" value="1"/>
</dbReference>
<feature type="region of interest" description="Disordered" evidence="7">
    <location>
        <begin position="1"/>
        <end position="20"/>
    </location>
</feature>
<name>A0ABS7FGC2_9NEIS</name>
<evidence type="ECO:0000256" key="3">
    <source>
        <dbReference type="ARBA" id="ARBA00022829"/>
    </source>
</evidence>
<dbReference type="InterPro" id="IPR036141">
    <property type="entry name" value="MukF_M_sp"/>
</dbReference>
<proteinExistence type="predicted"/>
<dbReference type="EMBL" id="JAHDTB010000015">
    <property type="protein sequence ID" value="MBW8289129.1"/>
    <property type="molecule type" value="Genomic_DNA"/>
</dbReference>
<dbReference type="GeneID" id="89684468"/>
<keyword evidence="3" id="KW-0159">Chromosome partition</keyword>
<protein>
    <recommendedName>
        <fullName evidence="12">Condensin subunit MukF</fullName>
    </recommendedName>
</protein>
<dbReference type="CDD" id="cd16335">
    <property type="entry name" value="MukF_N"/>
    <property type="match status" value="1"/>
</dbReference>
<evidence type="ECO:0000259" key="9">
    <source>
        <dbReference type="Pfam" id="PF17192"/>
    </source>
</evidence>
<sequence length="465" mass="52294">MIAKPSLPDGTIPSSESVGNSTDEVLTIPGIMAEAWHAGYALDLGKEELTFIAGIHAFLNDRIEAVVDEGKLRELYIPLNELIHGDPETIAQRSTRLIARLKLQGLLLRTDLGGVSTEGEFTLSPLGMALGEYMEGERVLTRQSLEFMLVRMRTELAAIVAAAQAGGDTAHWETQVVMPLRFVVLQLVASIDQRQRGLDAIHIQLRTDISKLFEQSWAKAVDTCTAMLVSVGDTLRELNAVLAEHTESLSRMLLEIGDIDACPAEVTLLTERARNQLLRIRAWSDSRINAWTDYFRTVNEYIRLVIQVDPDNRLRTRLRDQLRQYPSHPYTLLGVEPDPFRHLRTVQRATPETVLQLEEEMLNRRGIENYEAPLDDPINVIIERLVERLEQAGQIDLVAAVLEEATGFTDEQWFTLLARATPSLLRLGIVPNQIVRQAWISFTPRLEAQSLQITTRPEKESDLGL</sequence>
<evidence type="ECO:0000256" key="4">
    <source>
        <dbReference type="ARBA" id="ARBA00022837"/>
    </source>
</evidence>
<keyword evidence="1" id="KW-0963">Cytoplasm</keyword>
<keyword evidence="4" id="KW-0106">Calcium</keyword>
<dbReference type="SUPFAM" id="SSF46785">
    <property type="entry name" value="Winged helix' DNA-binding domain"/>
    <property type="match status" value="1"/>
</dbReference>
<reference evidence="10 11" key="1">
    <citation type="submission" date="2021-05" db="EMBL/GenBank/DDBJ databases">
        <title>Draft Whole Genome Sequencing Of Biosensor Chromobacterium violaceum Strain CV026 Reveals A Regulatory RNA In Chromobacterium violaceum Phenotype Regulatory Network.</title>
        <authorList>
            <person name="Hong K.W."/>
            <person name="Chan K.G."/>
            <person name="Chang C.-Y."/>
        </authorList>
    </citation>
    <scope>NUCLEOTIDE SEQUENCE [LARGE SCALE GENOMIC DNA]</scope>
    <source>
        <strain evidence="10 11">ATCC 31532</strain>
    </source>
</reference>
<accession>A0ABS7FGC2</accession>